<sequence>MEMVGAVAGILDVTVRTTSKVWKLCQAWQDAPEDVHNLRDDLARTQHFLSETKQGMSYRIPDSREVMELKGRSLQQENLMILVAKGTHTIERIEAVINVLYRGADDSETWSKKMRVLWLRYKSKVAKLRKELNTISLGICRLLIAQSVNISAEIHASIERSGEEVVAHIEDHLVGVTGKVTANISRALESSEDVILSHLHHRFDTLELDIATSVRDSIQEELSPWKDPPILGKGIRCKNAPSHLPGHAVPMVPETSSDVQCSPDCTCKCHAESNRRHSRWGIAALTPIMGSISLTWSGDPAQACTDSGCRDTQRRRPSREVSVVYQFPDWIARAALSVLYSSNFNGTPELVIRVLNPLDGSRVLIADSIFGYIARNDVEGAKKLLAERRGSVYDVWGRELQSPLAMAVMRRNLPMVRVLMQAGADPYQEMWVDGISTKGVSVTSLALKQYLAHRVTQLAELLPIAHQFDLEDRPVLHMAVTGFLHLDLASALQNPTHLADINRHAMGGNAPIHLASMRGDYASVKLLLRYGAEINIHSTYTGTTALHQACAASRHSVARLLISAGADINGLDYLGQTPLLSTALHVHSEKPAYEIASLLVENGADTEVPPSITSCGGTPLIFAAAFGSSGCVRALVERGANLNFRDMDGDNALFGAVYHRNHDSAECLLRGRITLGNVNRQGRTILHALARCADERMLEVFERCGAVNGVNTMVKDGTGKTAAVVFAERQGVTEGLRKAFEAFLERVEGENWGIKAEESDEKEEGEEGEFVDARETQDG</sequence>
<dbReference type="InterPro" id="IPR036770">
    <property type="entry name" value="Ankyrin_rpt-contain_sf"/>
</dbReference>
<dbReference type="EMBL" id="JAULSU010000001">
    <property type="protein sequence ID" value="KAK0631327.1"/>
    <property type="molecule type" value="Genomic_DNA"/>
</dbReference>
<comment type="caution">
    <text evidence="5">The sequence shown here is derived from an EMBL/GenBank/DDBJ whole genome shotgun (WGS) entry which is preliminary data.</text>
</comment>
<dbReference type="PROSITE" id="PS50297">
    <property type="entry name" value="ANK_REP_REGION"/>
    <property type="match status" value="4"/>
</dbReference>
<gene>
    <name evidence="5" type="ORF">B0T14DRAFT_559140</name>
</gene>
<dbReference type="Pfam" id="PF12796">
    <property type="entry name" value="Ank_2"/>
    <property type="match status" value="1"/>
</dbReference>
<name>A0AA40CAN7_9PEZI</name>
<dbReference type="PANTHER" id="PTHR24198">
    <property type="entry name" value="ANKYRIN REPEAT AND PROTEIN KINASE DOMAIN-CONTAINING PROTEIN"/>
    <property type="match status" value="1"/>
</dbReference>
<evidence type="ECO:0000256" key="4">
    <source>
        <dbReference type="SAM" id="MobiDB-lite"/>
    </source>
</evidence>
<reference evidence="5" key="1">
    <citation type="submission" date="2023-06" db="EMBL/GenBank/DDBJ databases">
        <title>Genome-scale phylogeny and comparative genomics of the fungal order Sordariales.</title>
        <authorList>
            <consortium name="Lawrence Berkeley National Laboratory"/>
            <person name="Hensen N."/>
            <person name="Bonometti L."/>
            <person name="Westerberg I."/>
            <person name="Brannstrom I.O."/>
            <person name="Guillou S."/>
            <person name="Cros-Aarteil S."/>
            <person name="Calhoun S."/>
            <person name="Haridas S."/>
            <person name="Kuo A."/>
            <person name="Mondo S."/>
            <person name="Pangilinan J."/>
            <person name="Riley R."/>
            <person name="Labutti K."/>
            <person name="Andreopoulos B."/>
            <person name="Lipzen A."/>
            <person name="Chen C."/>
            <person name="Yanf M."/>
            <person name="Daum C."/>
            <person name="Ng V."/>
            <person name="Clum A."/>
            <person name="Steindorff A."/>
            <person name="Ohm R."/>
            <person name="Martin F."/>
            <person name="Silar P."/>
            <person name="Natvig D."/>
            <person name="Lalanne C."/>
            <person name="Gautier V."/>
            <person name="Ament-Velasquez S.L."/>
            <person name="Kruys A."/>
            <person name="Hutchinson M.I."/>
            <person name="Powell A.J."/>
            <person name="Barry K."/>
            <person name="Miller A.N."/>
            <person name="Grigoriev I.V."/>
            <person name="Debuchy R."/>
            <person name="Gladieux P."/>
            <person name="Thoren M.H."/>
            <person name="Johannesson H."/>
        </authorList>
    </citation>
    <scope>NUCLEOTIDE SEQUENCE</scope>
    <source>
        <strain evidence="5">CBS 606.72</strain>
    </source>
</reference>
<feature type="repeat" description="ANK" evidence="3">
    <location>
        <begin position="399"/>
        <end position="425"/>
    </location>
</feature>
<evidence type="ECO:0000256" key="2">
    <source>
        <dbReference type="ARBA" id="ARBA00023043"/>
    </source>
</evidence>
<proteinExistence type="predicted"/>
<protein>
    <submittedName>
        <fullName evidence="5">Ankyrin repeat-containing domain protein</fullName>
    </submittedName>
</protein>
<feature type="repeat" description="ANK" evidence="3">
    <location>
        <begin position="541"/>
        <end position="573"/>
    </location>
</feature>
<organism evidence="5 6">
    <name type="scientific">Immersiella caudata</name>
    <dbReference type="NCBI Taxonomy" id="314043"/>
    <lineage>
        <taxon>Eukaryota</taxon>
        <taxon>Fungi</taxon>
        <taxon>Dikarya</taxon>
        <taxon>Ascomycota</taxon>
        <taxon>Pezizomycotina</taxon>
        <taxon>Sordariomycetes</taxon>
        <taxon>Sordariomycetidae</taxon>
        <taxon>Sordariales</taxon>
        <taxon>Lasiosphaeriaceae</taxon>
        <taxon>Immersiella</taxon>
    </lineage>
</organism>
<dbReference type="InterPro" id="IPR002110">
    <property type="entry name" value="Ankyrin_rpt"/>
</dbReference>
<keyword evidence="1" id="KW-0677">Repeat</keyword>
<dbReference type="Gene3D" id="1.25.40.20">
    <property type="entry name" value="Ankyrin repeat-containing domain"/>
    <property type="match status" value="2"/>
</dbReference>
<feature type="repeat" description="ANK" evidence="3">
    <location>
        <begin position="615"/>
        <end position="647"/>
    </location>
</feature>
<feature type="repeat" description="ANK" evidence="3">
    <location>
        <begin position="507"/>
        <end position="539"/>
    </location>
</feature>
<dbReference type="SMART" id="SM00248">
    <property type="entry name" value="ANK"/>
    <property type="match status" value="8"/>
</dbReference>
<dbReference type="SUPFAM" id="SSF48403">
    <property type="entry name" value="Ankyrin repeat"/>
    <property type="match status" value="1"/>
</dbReference>
<keyword evidence="6" id="KW-1185">Reference proteome</keyword>
<evidence type="ECO:0000256" key="1">
    <source>
        <dbReference type="ARBA" id="ARBA00022737"/>
    </source>
</evidence>
<evidence type="ECO:0000313" key="5">
    <source>
        <dbReference type="EMBL" id="KAK0631327.1"/>
    </source>
</evidence>
<dbReference type="AlphaFoldDB" id="A0AA40CAN7"/>
<feature type="region of interest" description="Disordered" evidence="4">
    <location>
        <begin position="754"/>
        <end position="779"/>
    </location>
</feature>
<accession>A0AA40CAN7</accession>
<evidence type="ECO:0000313" key="6">
    <source>
        <dbReference type="Proteomes" id="UP001175000"/>
    </source>
</evidence>
<feature type="compositionally biased region" description="Acidic residues" evidence="4">
    <location>
        <begin position="758"/>
        <end position="770"/>
    </location>
</feature>
<dbReference type="Pfam" id="PF00023">
    <property type="entry name" value="Ank"/>
    <property type="match status" value="1"/>
</dbReference>
<dbReference type="PANTHER" id="PTHR24198:SF165">
    <property type="entry name" value="ANKYRIN REPEAT-CONTAINING PROTEIN-RELATED"/>
    <property type="match status" value="1"/>
</dbReference>
<evidence type="ECO:0000256" key="3">
    <source>
        <dbReference type="PROSITE-ProRule" id="PRU00023"/>
    </source>
</evidence>
<dbReference type="Proteomes" id="UP001175000">
    <property type="component" value="Unassembled WGS sequence"/>
</dbReference>
<keyword evidence="2 3" id="KW-0040">ANK repeat</keyword>
<dbReference type="PROSITE" id="PS50088">
    <property type="entry name" value="ANK_REPEAT"/>
    <property type="match status" value="4"/>
</dbReference>